<keyword evidence="3" id="KW-1185">Reference proteome</keyword>
<organism evidence="2 3">
    <name type="scientific">Devosia nitrariae</name>
    <dbReference type="NCBI Taxonomy" id="2071872"/>
    <lineage>
        <taxon>Bacteria</taxon>
        <taxon>Pseudomonadati</taxon>
        <taxon>Pseudomonadota</taxon>
        <taxon>Alphaproteobacteria</taxon>
        <taxon>Hyphomicrobiales</taxon>
        <taxon>Devosiaceae</taxon>
        <taxon>Devosia</taxon>
    </lineage>
</organism>
<proteinExistence type="predicted"/>
<dbReference type="InterPro" id="IPR009875">
    <property type="entry name" value="PilZ_domain"/>
</dbReference>
<reference evidence="3" key="1">
    <citation type="journal article" date="2019" name="Int. J. Syst. Evol. Microbiol.">
        <title>The Global Catalogue of Microorganisms (GCM) 10K type strain sequencing project: providing services to taxonomists for standard genome sequencing and annotation.</title>
        <authorList>
            <consortium name="The Broad Institute Genomics Platform"/>
            <consortium name="The Broad Institute Genome Sequencing Center for Infectious Disease"/>
            <person name="Wu L."/>
            <person name="Ma J."/>
        </authorList>
    </citation>
    <scope>NUCLEOTIDE SEQUENCE [LARGE SCALE GENOMIC DNA]</scope>
    <source>
        <strain evidence="3">NBRC 112416</strain>
    </source>
</reference>
<evidence type="ECO:0000313" key="2">
    <source>
        <dbReference type="EMBL" id="GLQ57707.1"/>
    </source>
</evidence>
<dbReference type="Pfam" id="PF07238">
    <property type="entry name" value="PilZ"/>
    <property type="match status" value="1"/>
</dbReference>
<accession>A0ABQ5WC47</accession>
<name>A0ABQ5WC47_9HYPH</name>
<dbReference type="RefSeq" id="WP_284343082.1">
    <property type="nucleotide sequence ID" value="NZ_BSNS01000024.1"/>
</dbReference>
<gene>
    <name evidence="2" type="ORF">GCM10010862_49660</name>
</gene>
<dbReference type="Proteomes" id="UP001156691">
    <property type="component" value="Unassembled WGS sequence"/>
</dbReference>
<evidence type="ECO:0000259" key="1">
    <source>
        <dbReference type="Pfam" id="PF07238"/>
    </source>
</evidence>
<evidence type="ECO:0000313" key="3">
    <source>
        <dbReference type="Proteomes" id="UP001156691"/>
    </source>
</evidence>
<dbReference type="SUPFAM" id="SSF141371">
    <property type="entry name" value="PilZ domain-like"/>
    <property type="match status" value="1"/>
</dbReference>
<dbReference type="EMBL" id="BSNS01000024">
    <property type="protein sequence ID" value="GLQ57707.1"/>
    <property type="molecule type" value="Genomic_DNA"/>
</dbReference>
<protein>
    <recommendedName>
        <fullName evidence="1">PilZ domain-containing protein</fullName>
    </recommendedName>
</protein>
<sequence length="160" mass="17833">MVAGDWPLRGEIDYEIEGGFVVRFHSTDEERQILAGRIDWLKHHVLHQASERRRHKRILPRHPHAQIVMAGGRSVPCLIIDMSRSGVAISADIKPPAMAVLAVGAVPGRVVRHLDYGFAVEFNELQDIDQLEALLTLKSRAEKHLAASVLGLSRQAPERS</sequence>
<comment type="caution">
    <text evidence="2">The sequence shown here is derived from an EMBL/GenBank/DDBJ whole genome shotgun (WGS) entry which is preliminary data.</text>
</comment>
<dbReference type="Gene3D" id="2.40.10.220">
    <property type="entry name" value="predicted glycosyltransferase like domains"/>
    <property type="match status" value="1"/>
</dbReference>
<feature type="domain" description="PilZ" evidence="1">
    <location>
        <begin position="51"/>
        <end position="135"/>
    </location>
</feature>